<evidence type="ECO:0000313" key="2">
    <source>
        <dbReference type="Proteomes" id="UP000032142"/>
    </source>
</evidence>
<dbReference type="EMBL" id="KN413028">
    <property type="protein sequence ID" value="KHG19425.1"/>
    <property type="molecule type" value="Genomic_DNA"/>
</dbReference>
<reference evidence="2" key="1">
    <citation type="submission" date="2014-09" db="EMBL/GenBank/DDBJ databases">
        <authorList>
            <person name="Mudge J."/>
            <person name="Ramaraj T."/>
            <person name="Lindquist I.E."/>
            <person name="Bharti A.K."/>
            <person name="Sundararajan A."/>
            <person name="Cameron C.T."/>
            <person name="Woodward J.E."/>
            <person name="May G.D."/>
            <person name="Brubaker C."/>
            <person name="Broadhvest J."/>
            <person name="Wilkins T.A."/>
        </authorList>
    </citation>
    <scope>NUCLEOTIDE SEQUENCE</scope>
    <source>
        <strain evidence="2">cv. AKA8401</strain>
    </source>
</reference>
<dbReference type="AlphaFoldDB" id="A0A0B0P306"/>
<dbReference type="Proteomes" id="UP000032142">
    <property type="component" value="Unassembled WGS sequence"/>
</dbReference>
<evidence type="ECO:0000313" key="1">
    <source>
        <dbReference type="EMBL" id="KHG19425.1"/>
    </source>
</evidence>
<organism evidence="1 2">
    <name type="scientific">Gossypium arboreum</name>
    <name type="common">Tree cotton</name>
    <name type="synonym">Gossypium nanking</name>
    <dbReference type="NCBI Taxonomy" id="29729"/>
    <lineage>
        <taxon>Eukaryota</taxon>
        <taxon>Viridiplantae</taxon>
        <taxon>Streptophyta</taxon>
        <taxon>Embryophyta</taxon>
        <taxon>Tracheophyta</taxon>
        <taxon>Spermatophyta</taxon>
        <taxon>Magnoliopsida</taxon>
        <taxon>eudicotyledons</taxon>
        <taxon>Gunneridae</taxon>
        <taxon>Pentapetalae</taxon>
        <taxon>rosids</taxon>
        <taxon>malvids</taxon>
        <taxon>Malvales</taxon>
        <taxon>Malvaceae</taxon>
        <taxon>Malvoideae</taxon>
        <taxon>Gossypium</taxon>
    </lineage>
</organism>
<accession>A0A0B0P306</accession>
<protein>
    <submittedName>
        <fullName evidence="1">Uncharacterized protein</fullName>
    </submittedName>
</protein>
<keyword evidence="2" id="KW-1185">Reference proteome</keyword>
<proteinExistence type="predicted"/>
<gene>
    <name evidence="1" type="ORF">F383_25180</name>
</gene>
<name>A0A0B0P306_GOSAR</name>
<sequence length="43" mass="5299">MIISDMHSRKPHILWRDYQSRLNPPFYKLIRLNLDPYRITRSG</sequence>